<dbReference type="PANTHER" id="PTHR43133">
    <property type="entry name" value="RNA POLYMERASE ECF-TYPE SIGMA FACTO"/>
    <property type="match status" value="1"/>
</dbReference>
<dbReference type="PANTHER" id="PTHR43133:SF8">
    <property type="entry name" value="RNA POLYMERASE SIGMA FACTOR HI_1459-RELATED"/>
    <property type="match status" value="1"/>
</dbReference>
<reference evidence="9 10" key="1">
    <citation type="submission" date="2018-05" db="EMBL/GenBank/DDBJ databases">
        <title>Genome comparison of Eubacterium sp.</title>
        <authorList>
            <person name="Feng Y."/>
            <person name="Sanchez-Andrea I."/>
            <person name="Stams A.J.M."/>
            <person name="De Vos W.M."/>
        </authorList>
    </citation>
    <scope>NUCLEOTIDE SEQUENCE [LARGE SCALE GENOMIC DNA]</scope>
    <source>
        <strain evidence="9 10">YI</strain>
    </source>
</reference>
<evidence type="ECO:0000256" key="3">
    <source>
        <dbReference type="ARBA" id="ARBA00023082"/>
    </source>
</evidence>
<dbReference type="Pfam" id="PF04542">
    <property type="entry name" value="Sigma70_r2"/>
    <property type="match status" value="1"/>
</dbReference>
<keyword evidence="10" id="KW-1185">Reference proteome</keyword>
<keyword evidence="6" id="KW-0812">Transmembrane</keyword>
<dbReference type="InterPro" id="IPR014284">
    <property type="entry name" value="RNA_pol_sigma-70_dom"/>
</dbReference>
<keyword evidence="6" id="KW-0472">Membrane</keyword>
<dbReference type="InterPro" id="IPR013324">
    <property type="entry name" value="RNA_pol_sigma_r3/r4-like"/>
</dbReference>
<dbReference type="GO" id="GO:0016987">
    <property type="term" value="F:sigma factor activity"/>
    <property type="evidence" value="ECO:0007669"/>
    <property type="project" value="UniProtKB-KW"/>
</dbReference>
<protein>
    <submittedName>
        <fullName evidence="9">RNA polymerase sigma factor</fullName>
    </submittedName>
</protein>
<sequence length="359" mass="39934">MAQTIKNQSLYELVTAAQAGDREAFSELFRLSSQQQYHYACLIMNDPFLAEDMVQEVYIKLYKNIGRIKEPEKFLAYVSRMTFNQCLMYKRHRFYQTEGCVDDETLSAFEEPAASRVPEDNTLRLEKSRGLAQGLRSLSEEECYAFLMHYYENKNIQKIAGEMGLSESTVKRRIKTARKKLADYLTERELHGILAGPAFLLSAPQQERFLMNILETAEEKSEKPPHRSMTKSQKATVAVLSFCAALGLLLAPAIALNRPKAPEPSVAQTSAVADQTPPSVVSFSNTADTFTVMLTDASEIDYGAVYMTTPAGERLAPLSVDPSSGTVVFPISGDTYTLHLADIHGNAGTAPVTVDREYP</sequence>
<evidence type="ECO:0000259" key="7">
    <source>
        <dbReference type="Pfam" id="PF04542"/>
    </source>
</evidence>
<evidence type="ECO:0000256" key="2">
    <source>
        <dbReference type="ARBA" id="ARBA00023015"/>
    </source>
</evidence>
<keyword evidence="4" id="KW-0238">DNA-binding</keyword>
<dbReference type="GO" id="GO:0006352">
    <property type="term" value="P:DNA-templated transcription initiation"/>
    <property type="evidence" value="ECO:0007669"/>
    <property type="project" value="InterPro"/>
</dbReference>
<evidence type="ECO:0000313" key="10">
    <source>
        <dbReference type="Proteomes" id="UP000218387"/>
    </source>
</evidence>
<dbReference type="AlphaFoldDB" id="A0A4P9C9S0"/>
<keyword evidence="5" id="KW-0804">Transcription</keyword>
<dbReference type="Gene3D" id="1.10.1740.10">
    <property type="match status" value="1"/>
</dbReference>
<dbReference type="Pfam" id="PF08281">
    <property type="entry name" value="Sigma70_r4_2"/>
    <property type="match status" value="1"/>
</dbReference>
<feature type="domain" description="RNA polymerase sigma-70 region 2" evidence="7">
    <location>
        <begin position="34"/>
        <end position="92"/>
    </location>
</feature>
<dbReference type="InterPro" id="IPR036388">
    <property type="entry name" value="WH-like_DNA-bd_sf"/>
</dbReference>
<comment type="similarity">
    <text evidence="1">Belongs to the sigma-70 factor family. ECF subfamily.</text>
</comment>
<keyword evidence="6" id="KW-1133">Transmembrane helix</keyword>
<evidence type="ECO:0000313" key="9">
    <source>
        <dbReference type="EMBL" id="QCT72338.1"/>
    </source>
</evidence>
<dbReference type="CDD" id="cd06171">
    <property type="entry name" value="Sigma70_r4"/>
    <property type="match status" value="1"/>
</dbReference>
<evidence type="ECO:0000256" key="6">
    <source>
        <dbReference type="SAM" id="Phobius"/>
    </source>
</evidence>
<dbReference type="InterPro" id="IPR013325">
    <property type="entry name" value="RNA_pol_sigma_r2"/>
</dbReference>
<evidence type="ECO:0000256" key="5">
    <source>
        <dbReference type="ARBA" id="ARBA00023163"/>
    </source>
</evidence>
<dbReference type="SUPFAM" id="SSF88659">
    <property type="entry name" value="Sigma3 and sigma4 domains of RNA polymerase sigma factors"/>
    <property type="match status" value="1"/>
</dbReference>
<proteinExistence type="inferred from homology"/>
<keyword evidence="3" id="KW-0731">Sigma factor</keyword>
<organism evidence="9 10">
    <name type="scientific">Eubacterium maltosivorans</name>
    <dbReference type="NCBI Taxonomy" id="2041044"/>
    <lineage>
        <taxon>Bacteria</taxon>
        <taxon>Bacillati</taxon>
        <taxon>Bacillota</taxon>
        <taxon>Clostridia</taxon>
        <taxon>Eubacteriales</taxon>
        <taxon>Eubacteriaceae</taxon>
        <taxon>Eubacterium</taxon>
    </lineage>
</organism>
<dbReference type="KEGG" id="emt:CPZ25_013695"/>
<evidence type="ECO:0000259" key="8">
    <source>
        <dbReference type="Pfam" id="PF08281"/>
    </source>
</evidence>
<keyword evidence="2" id="KW-0805">Transcription regulation</keyword>
<dbReference type="EMBL" id="CP029487">
    <property type="protein sequence ID" value="QCT72338.1"/>
    <property type="molecule type" value="Genomic_DNA"/>
</dbReference>
<evidence type="ECO:0000256" key="1">
    <source>
        <dbReference type="ARBA" id="ARBA00010641"/>
    </source>
</evidence>
<dbReference type="InterPro" id="IPR007627">
    <property type="entry name" value="RNA_pol_sigma70_r2"/>
</dbReference>
<feature type="transmembrane region" description="Helical" evidence="6">
    <location>
        <begin position="235"/>
        <end position="256"/>
    </location>
</feature>
<name>A0A4P9C9S0_EUBML</name>
<dbReference type="RefSeq" id="WP_096918854.1">
    <property type="nucleotide sequence ID" value="NZ_CP029487.1"/>
</dbReference>
<gene>
    <name evidence="9" type="ORF">CPZ25_013695</name>
</gene>
<evidence type="ECO:0000256" key="4">
    <source>
        <dbReference type="ARBA" id="ARBA00023125"/>
    </source>
</evidence>
<dbReference type="Gene3D" id="1.10.10.10">
    <property type="entry name" value="Winged helix-like DNA-binding domain superfamily/Winged helix DNA-binding domain"/>
    <property type="match status" value="1"/>
</dbReference>
<dbReference type="GO" id="GO:0003677">
    <property type="term" value="F:DNA binding"/>
    <property type="evidence" value="ECO:0007669"/>
    <property type="project" value="UniProtKB-KW"/>
</dbReference>
<dbReference type="InterPro" id="IPR013249">
    <property type="entry name" value="RNA_pol_sigma70_r4_t2"/>
</dbReference>
<dbReference type="SUPFAM" id="SSF88946">
    <property type="entry name" value="Sigma2 domain of RNA polymerase sigma factors"/>
    <property type="match status" value="1"/>
</dbReference>
<dbReference type="Proteomes" id="UP000218387">
    <property type="component" value="Chromosome"/>
</dbReference>
<feature type="domain" description="RNA polymerase sigma factor 70 region 4 type 2" evidence="8">
    <location>
        <begin position="133"/>
        <end position="181"/>
    </location>
</feature>
<dbReference type="InterPro" id="IPR039425">
    <property type="entry name" value="RNA_pol_sigma-70-like"/>
</dbReference>
<dbReference type="NCBIfam" id="TIGR02937">
    <property type="entry name" value="sigma70-ECF"/>
    <property type="match status" value="1"/>
</dbReference>
<accession>A0A4P9C9S0</accession>